<keyword evidence="5" id="KW-1185">Reference proteome</keyword>
<organism evidence="4 5">
    <name type="scientific">Nonomuraea roseoviolacea subsp. carminata</name>
    <dbReference type="NCBI Taxonomy" id="160689"/>
    <lineage>
        <taxon>Bacteria</taxon>
        <taxon>Bacillati</taxon>
        <taxon>Actinomycetota</taxon>
        <taxon>Actinomycetes</taxon>
        <taxon>Streptosporangiales</taxon>
        <taxon>Streptosporangiaceae</taxon>
        <taxon>Nonomuraea</taxon>
    </lineage>
</organism>
<evidence type="ECO:0000256" key="2">
    <source>
        <dbReference type="ARBA" id="ARBA00022729"/>
    </source>
</evidence>
<keyword evidence="2" id="KW-0732">Signal</keyword>
<sequence length="430" mass="44902">MIRGRGTTRFAVVRRGRGPIGFAVVRRGLGTAGLAAERRGLGTAGLAVVSRVRPVIGTAGRAAAAAVALLVSGCGASPAMQVRHDPVVKVGAIISRTGVYARLGEDMETAMRLYLQAHDGLLGGRPARLVVADDAGSPDQGRQQARRLVSREGVSVITGLVSSPVAVEVVREVTGTPVVIANAGADELGGPAVFRVSSTNREQGEAAGRYAAQVHGRVRAVAMASDYSAGVQTLDGFAAGFGAEPVKRVLTPFGDATDLGPYLSRVPADAELLYAFYAGAEAVSFARTYKQLGYDRKVELLACQQLADEDVVAAVGADAEGMTSVGLYSPALTNPANTAFTARWRAATGRDPSTVAVQGWDAMRLIDLAVSEGGADSGDLTRALGQVKQVDSPRGTFRLDPVTHNPVQNWYARRYENGVNRVIATIPPRG</sequence>
<dbReference type="Pfam" id="PF13458">
    <property type="entry name" value="Peripla_BP_6"/>
    <property type="match status" value="1"/>
</dbReference>
<dbReference type="Proteomes" id="UP001320766">
    <property type="component" value="Unassembled WGS sequence"/>
</dbReference>
<comment type="similarity">
    <text evidence="1">Belongs to the leucine-binding protein family.</text>
</comment>
<evidence type="ECO:0000313" key="4">
    <source>
        <dbReference type="EMBL" id="MCP2347720.1"/>
    </source>
</evidence>
<gene>
    <name evidence="4" type="ORF">HD595_003842</name>
</gene>
<dbReference type="PANTHER" id="PTHR30483:SF6">
    <property type="entry name" value="PERIPLASMIC BINDING PROTEIN OF ABC TRANSPORTER FOR NATURAL AMINO ACIDS"/>
    <property type="match status" value="1"/>
</dbReference>
<evidence type="ECO:0000256" key="1">
    <source>
        <dbReference type="ARBA" id="ARBA00010062"/>
    </source>
</evidence>
<dbReference type="RefSeq" id="WP_253770901.1">
    <property type="nucleotide sequence ID" value="NZ_BAAAVE010000004.1"/>
</dbReference>
<dbReference type="InterPro" id="IPR028082">
    <property type="entry name" value="Peripla_BP_I"/>
</dbReference>
<dbReference type="SUPFAM" id="SSF53822">
    <property type="entry name" value="Periplasmic binding protein-like I"/>
    <property type="match status" value="1"/>
</dbReference>
<feature type="domain" description="Leucine-binding protein" evidence="3">
    <location>
        <begin position="88"/>
        <end position="416"/>
    </location>
</feature>
<accession>A0ABT1K155</accession>
<dbReference type="EMBL" id="JAMZEC010000001">
    <property type="protein sequence ID" value="MCP2347720.1"/>
    <property type="molecule type" value="Genomic_DNA"/>
</dbReference>
<evidence type="ECO:0000259" key="3">
    <source>
        <dbReference type="Pfam" id="PF13458"/>
    </source>
</evidence>
<evidence type="ECO:0000313" key="5">
    <source>
        <dbReference type="Proteomes" id="UP001320766"/>
    </source>
</evidence>
<dbReference type="InterPro" id="IPR051010">
    <property type="entry name" value="BCAA_transport"/>
</dbReference>
<dbReference type="Gene3D" id="3.40.50.2300">
    <property type="match status" value="2"/>
</dbReference>
<comment type="caution">
    <text evidence="4">The sequence shown here is derived from an EMBL/GenBank/DDBJ whole genome shotgun (WGS) entry which is preliminary data.</text>
</comment>
<protein>
    <submittedName>
        <fullName evidence="4">Branched-chain amino acid transport system substrate-binding protein</fullName>
    </submittedName>
</protein>
<proteinExistence type="inferred from homology"/>
<dbReference type="InterPro" id="IPR028081">
    <property type="entry name" value="Leu-bd"/>
</dbReference>
<dbReference type="PANTHER" id="PTHR30483">
    <property type="entry name" value="LEUCINE-SPECIFIC-BINDING PROTEIN"/>
    <property type="match status" value="1"/>
</dbReference>
<name>A0ABT1K155_9ACTN</name>
<reference evidence="4 5" key="1">
    <citation type="submission" date="2022-06" db="EMBL/GenBank/DDBJ databases">
        <title>Sequencing the genomes of 1000 actinobacteria strains.</title>
        <authorList>
            <person name="Klenk H.-P."/>
        </authorList>
    </citation>
    <scope>NUCLEOTIDE SEQUENCE [LARGE SCALE GENOMIC DNA]</scope>
    <source>
        <strain evidence="4 5">DSM 44170</strain>
    </source>
</reference>